<dbReference type="GO" id="GO:0004252">
    <property type="term" value="F:serine-type endopeptidase activity"/>
    <property type="evidence" value="ECO:0007669"/>
    <property type="project" value="InterPro"/>
</dbReference>
<dbReference type="Gene3D" id="2.10.109.10">
    <property type="entry name" value="Umud Fragment, subunit A"/>
    <property type="match status" value="1"/>
</dbReference>
<dbReference type="AlphaFoldDB" id="A0A1Q5UE27"/>
<keyword evidence="10" id="KW-1185">Reference proteome</keyword>
<dbReference type="FunFam" id="2.10.109.10:FF:000015">
    <property type="entry name" value="Mitochondrial inner membrane protease subunit 1"/>
    <property type="match status" value="1"/>
</dbReference>
<dbReference type="STRING" id="1316194.A0A1Q5UE27"/>
<keyword evidence="5" id="KW-0472">Membrane</keyword>
<proteinExistence type="inferred from homology"/>
<dbReference type="GO" id="GO:0006465">
    <property type="term" value="P:signal peptide processing"/>
    <property type="evidence" value="ECO:0007669"/>
    <property type="project" value="InterPro"/>
</dbReference>
<keyword evidence="3" id="KW-0378">Hydrolase</keyword>
<feature type="active site" evidence="7">
    <location>
        <position position="141"/>
    </location>
</feature>
<protein>
    <submittedName>
        <fullName evidence="9">Mitochondrial inner membrane protease subunit 1</fullName>
    </submittedName>
</protein>
<dbReference type="EMBL" id="MNBE01000313">
    <property type="protein sequence ID" value="OKP10732.1"/>
    <property type="molecule type" value="Genomic_DNA"/>
</dbReference>
<comment type="caution">
    <text evidence="9">The sequence shown here is derived from an EMBL/GenBank/DDBJ whole genome shotgun (WGS) entry which is preliminary data.</text>
</comment>
<name>A0A1Q5UE27_9EURO</name>
<comment type="subcellular location">
    <subcellularLocation>
        <location evidence="1">Mitochondrion inner membrane</location>
    </subcellularLocation>
</comment>
<feature type="active site" evidence="7">
    <location>
        <position position="97"/>
    </location>
</feature>
<evidence type="ECO:0000256" key="6">
    <source>
        <dbReference type="ARBA" id="ARBA00038445"/>
    </source>
</evidence>
<keyword evidence="9" id="KW-0645">Protease</keyword>
<dbReference type="Proteomes" id="UP000186955">
    <property type="component" value="Unassembled WGS sequence"/>
</dbReference>
<sequence length="226" mass="24730">MIPHINGVIELITMIKSMACSDNSATTSSHCIAEVFADLLLPGHAIAARYMEQFLRSALSISPRALGRLAYTGAGVFCACTWVWEHLVTIQSSEGPSMYPTFNPRGDWLLIARRHANGKGIQVGDVVRFNHPNMLGAHAAKRVLGLPGDFVCRDPPYSTGAGTQPDMIQVPEGHVFLVGDNLPWSRDSRNFGPVPLGLINGKIVARVWPPSKMEWVRNTMQPVESD</sequence>
<dbReference type="PRINTS" id="PR00727">
    <property type="entry name" value="LEADERPTASE"/>
</dbReference>
<gene>
    <name evidence="9" type="ORF">PENSUB_4035</name>
</gene>
<comment type="similarity">
    <text evidence="6">Belongs to the peptidase S26 family. IMP1 subfamily.</text>
</comment>
<feature type="domain" description="Peptidase S26" evidence="8">
    <location>
        <begin position="169"/>
        <end position="208"/>
    </location>
</feature>
<accession>A0A1Q5UE27</accession>
<dbReference type="GO" id="GO:0042720">
    <property type="term" value="C:mitochondrial inner membrane peptidase complex"/>
    <property type="evidence" value="ECO:0007669"/>
    <property type="project" value="TreeGrafter"/>
</dbReference>
<reference evidence="9 10" key="1">
    <citation type="submission" date="2016-10" db="EMBL/GenBank/DDBJ databases">
        <title>Genome sequence of the ascomycete fungus Penicillium subrubescens.</title>
        <authorList>
            <person name="De Vries R.P."/>
            <person name="Peng M."/>
            <person name="Dilokpimol A."/>
            <person name="Hilden K."/>
            <person name="Makela M.R."/>
            <person name="Grigoriev I."/>
            <person name="Riley R."/>
            <person name="Granchi Z."/>
        </authorList>
    </citation>
    <scope>NUCLEOTIDE SEQUENCE [LARGE SCALE GENOMIC DNA]</scope>
    <source>
        <strain evidence="9 10">CBS 132785</strain>
    </source>
</reference>
<dbReference type="InterPro" id="IPR036286">
    <property type="entry name" value="LexA/Signal_pep-like_sf"/>
</dbReference>
<dbReference type="CDD" id="cd06530">
    <property type="entry name" value="S26_SPase_I"/>
    <property type="match status" value="1"/>
</dbReference>
<keyword evidence="2" id="KW-0999">Mitochondrion inner membrane</keyword>
<evidence type="ECO:0000313" key="9">
    <source>
        <dbReference type="EMBL" id="OKP10732.1"/>
    </source>
</evidence>
<dbReference type="SUPFAM" id="SSF51306">
    <property type="entry name" value="LexA/Signal peptidase"/>
    <property type="match status" value="1"/>
</dbReference>
<evidence type="ECO:0000256" key="3">
    <source>
        <dbReference type="ARBA" id="ARBA00022801"/>
    </source>
</evidence>
<feature type="domain" description="Peptidase S26" evidence="8">
    <location>
        <begin position="77"/>
        <end position="153"/>
    </location>
</feature>
<dbReference type="InterPro" id="IPR052064">
    <property type="entry name" value="Mito_IMP1_subunit"/>
</dbReference>
<keyword evidence="4" id="KW-0496">Mitochondrion</keyword>
<evidence type="ECO:0000256" key="1">
    <source>
        <dbReference type="ARBA" id="ARBA00004273"/>
    </source>
</evidence>
<dbReference type="GO" id="GO:0006627">
    <property type="term" value="P:protein processing involved in protein targeting to mitochondrion"/>
    <property type="evidence" value="ECO:0007669"/>
    <property type="project" value="TreeGrafter"/>
</dbReference>
<evidence type="ECO:0000259" key="8">
    <source>
        <dbReference type="Pfam" id="PF10502"/>
    </source>
</evidence>
<dbReference type="PANTHER" id="PTHR12383:SF16">
    <property type="entry name" value="MITOCHONDRIAL INNER MEMBRANE PROTEASE SUBUNIT 1"/>
    <property type="match status" value="1"/>
</dbReference>
<evidence type="ECO:0000256" key="2">
    <source>
        <dbReference type="ARBA" id="ARBA00022792"/>
    </source>
</evidence>
<dbReference type="InterPro" id="IPR019533">
    <property type="entry name" value="Peptidase_S26"/>
</dbReference>
<organism evidence="9 10">
    <name type="scientific">Penicillium subrubescens</name>
    <dbReference type="NCBI Taxonomy" id="1316194"/>
    <lineage>
        <taxon>Eukaryota</taxon>
        <taxon>Fungi</taxon>
        <taxon>Dikarya</taxon>
        <taxon>Ascomycota</taxon>
        <taxon>Pezizomycotina</taxon>
        <taxon>Eurotiomycetes</taxon>
        <taxon>Eurotiomycetidae</taxon>
        <taxon>Eurotiales</taxon>
        <taxon>Aspergillaceae</taxon>
        <taxon>Penicillium</taxon>
    </lineage>
</organism>
<dbReference type="InterPro" id="IPR000223">
    <property type="entry name" value="Pept_S26A_signal_pept_1"/>
</dbReference>
<evidence type="ECO:0000313" key="10">
    <source>
        <dbReference type="Proteomes" id="UP000186955"/>
    </source>
</evidence>
<dbReference type="Pfam" id="PF10502">
    <property type="entry name" value="Peptidase_S26"/>
    <property type="match status" value="2"/>
</dbReference>
<evidence type="ECO:0000256" key="5">
    <source>
        <dbReference type="ARBA" id="ARBA00023136"/>
    </source>
</evidence>
<dbReference type="PANTHER" id="PTHR12383">
    <property type="entry name" value="PROTEASE FAMILY S26 MITOCHONDRIAL INNER MEMBRANE PROTEASE-RELATED"/>
    <property type="match status" value="1"/>
</dbReference>
<evidence type="ECO:0000256" key="7">
    <source>
        <dbReference type="PIRSR" id="PIRSR600223-1"/>
    </source>
</evidence>
<evidence type="ECO:0000256" key="4">
    <source>
        <dbReference type="ARBA" id="ARBA00023128"/>
    </source>
</evidence>